<name>F9SZY6_9VIBR</name>
<reference evidence="2 3" key="2">
    <citation type="journal article" date="2012" name="Int. J. Syst. Evol. Microbiol.">
        <title>Vibrio caribbeanicus sp. nov., isolated from the marine sponge Scleritoderma cyanea.</title>
        <authorList>
            <person name="Hoffmann M."/>
            <person name="Monday S.R."/>
            <person name="Allard M.W."/>
            <person name="Strain E.A."/>
            <person name="Whittaker P."/>
            <person name="Naum M."/>
            <person name="McCarthy P.J."/>
            <person name="Lopez J.V."/>
            <person name="Fischer M."/>
            <person name="Brown E.W."/>
        </authorList>
    </citation>
    <scope>NUCLEOTIDE SEQUENCE [LARGE SCALE GENOMIC DNA]</scope>
    <source>
        <strain evidence="2 3">ATCC 19109</strain>
    </source>
</reference>
<dbReference type="eggNOG" id="ENOG5031VSN">
    <property type="taxonomic scope" value="Bacteria"/>
</dbReference>
<gene>
    <name evidence="1" type="ORF">IX91_19515</name>
    <name evidence="2" type="ORF">VITU9109_18960</name>
</gene>
<keyword evidence="3" id="KW-1185">Reference proteome</keyword>
<reference evidence="1 4" key="3">
    <citation type="submission" date="2014-08" db="EMBL/GenBank/DDBJ databases">
        <title>First Complete Genome Sequence of the Shellfish Pathogen Vibrio tubiashii.</title>
        <authorList>
            <person name="Richards G.P."/>
            <person name="Needleman D.S."/>
            <person name="Watson M.A."/>
            <person name="Bono J.L."/>
        </authorList>
    </citation>
    <scope>NUCLEOTIDE SEQUENCE [LARGE SCALE GENOMIC DNA]</scope>
    <source>
        <strain evidence="1 4">ATCC 19109</strain>
    </source>
</reference>
<organism evidence="1 4">
    <name type="scientific">Vibrio tubiashii ATCC 19109</name>
    <dbReference type="NCBI Taxonomy" id="1051646"/>
    <lineage>
        <taxon>Bacteria</taxon>
        <taxon>Pseudomonadati</taxon>
        <taxon>Pseudomonadota</taxon>
        <taxon>Gammaproteobacteria</taxon>
        <taxon>Vibrionales</taxon>
        <taxon>Vibrionaceae</taxon>
        <taxon>Vibrio</taxon>
        <taxon>Vibrio oreintalis group</taxon>
    </lineage>
</organism>
<dbReference type="EMBL" id="AFWI01000002">
    <property type="protein sequence ID" value="EGU59064.1"/>
    <property type="molecule type" value="Genomic_DNA"/>
</dbReference>
<evidence type="ECO:0000313" key="2">
    <source>
        <dbReference type="EMBL" id="EGU59064.1"/>
    </source>
</evidence>
<dbReference type="STRING" id="1051646.IX91_19515"/>
<reference evidence="2" key="1">
    <citation type="submission" date="2011-08" db="EMBL/GenBank/DDBJ databases">
        <authorList>
            <person name="Hoffman M."/>
            <person name="Strain E.A."/>
            <person name="Brown E."/>
            <person name="Allard M.W."/>
        </authorList>
    </citation>
    <scope>NUCLEOTIDE SEQUENCE</scope>
    <source>
        <strain evidence="2">ATCC 19109</strain>
    </source>
</reference>
<dbReference type="AlphaFoldDB" id="F9SZY6"/>
<accession>F9SZY6</accession>
<dbReference type="EMBL" id="CP009355">
    <property type="protein sequence ID" value="AIW16285.1"/>
    <property type="molecule type" value="Genomic_DNA"/>
</dbReference>
<dbReference type="KEGG" id="vtu:IX91_19515"/>
<evidence type="ECO:0000313" key="1">
    <source>
        <dbReference type="EMBL" id="AIW16285.1"/>
    </source>
</evidence>
<evidence type="ECO:0000313" key="3">
    <source>
        <dbReference type="Proteomes" id="UP000003836"/>
    </source>
</evidence>
<dbReference type="HOGENOM" id="CLU_148096_0_0_6"/>
<evidence type="ECO:0000313" key="4">
    <source>
        <dbReference type="Proteomes" id="UP000030071"/>
    </source>
</evidence>
<evidence type="ECO:0008006" key="5">
    <source>
        <dbReference type="Google" id="ProtNLM"/>
    </source>
</evidence>
<dbReference type="PATRIC" id="fig|1051646.9.peg.3822"/>
<protein>
    <recommendedName>
        <fullName evidence="5">GCN5 family acetyltransferase</fullName>
    </recommendedName>
</protein>
<proteinExistence type="predicted"/>
<dbReference type="Proteomes" id="UP000003836">
    <property type="component" value="Unassembled WGS sequence"/>
</dbReference>
<sequence length="147" mass="16228">MGGESMKKLTTITYLAASRKDLNYHLEQLKPAFAGSDCPKSEWLEMVSRVKSGEAALYVIKSKGVLLRFVGRVIDGAYHINAMCGKGLHQAAPLIIQRCLAMGYQSITYSTYRLGMGRILAGFGFELDKLVTPTERRYLLDLGGVYG</sequence>
<dbReference type="Proteomes" id="UP000030071">
    <property type="component" value="Chromosome 2"/>
</dbReference>